<dbReference type="Proteomes" id="UP000815325">
    <property type="component" value="Unassembled WGS sequence"/>
</dbReference>
<evidence type="ECO:0000313" key="3">
    <source>
        <dbReference type="Proteomes" id="UP000815325"/>
    </source>
</evidence>
<keyword evidence="1" id="KW-0732">Signal</keyword>
<evidence type="ECO:0000256" key="1">
    <source>
        <dbReference type="SAM" id="SignalP"/>
    </source>
</evidence>
<dbReference type="PANTHER" id="PTHR36768:SF1">
    <property type="entry name" value="ATP-DEPENDENT HELICASE_DEOXYRIBONUCLEASE SUBUNIT B"/>
    <property type="match status" value="1"/>
</dbReference>
<reference evidence="2" key="1">
    <citation type="submission" date="2017-08" db="EMBL/GenBank/DDBJ databases">
        <authorList>
            <person name="Polle J.E."/>
            <person name="Barry K."/>
            <person name="Cushman J."/>
            <person name="Schmutz J."/>
            <person name="Tran D."/>
            <person name="Hathwaick L.T."/>
            <person name="Yim W.C."/>
            <person name="Jenkins J."/>
            <person name="Mckie-Krisberg Z.M."/>
            <person name="Prochnik S."/>
            <person name="Lindquist E."/>
            <person name="Dockter R.B."/>
            <person name="Adam C."/>
            <person name="Molina H."/>
            <person name="Bunkerborg J."/>
            <person name="Jin E."/>
            <person name="Buchheim M."/>
            <person name="Magnuson J."/>
        </authorList>
    </citation>
    <scope>NUCLEOTIDE SEQUENCE</scope>
    <source>
        <strain evidence="2">CCAP 19/18</strain>
    </source>
</reference>
<protein>
    <recommendedName>
        <fullName evidence="4">Secreted protein</fullName>
    </recommendedName>
</protein>
<keyword evidence="3" id="KW-1185">Reference proteome</keyword>
<dbReference type="EMBL" id="MU069446">
    <property type="protein sequence ID" value="KAF5843216.1"/>
    <property type="molecule type" value="Genomic_DNA"/>
</dbReference>
<proteinExistence type="predicted"/>
<feature type="chain" id="PRO_5045474603" description="Secreted protein" evidence="1">
    <location>
        <begin position="23"/>
        <end position="97"/>
    </location>
</feature>
<sequence length="97" mass="11046">MQQLLLLLLAGLANFHVGIVQAFRDGDFIQSARKSQFHGQRTHWHDLLGHHCPRYGHQRLVAMPLQKPIANFTGDDDYKIQLSFDGGCFSWFPASKP</sequence>
<comment type="caution">
    <text evidence="2">The sequence shown here is derived from an EMBL/GenBank/DDBJ whole genome shotgun (WGS) entry which is preliminary data.</text>
</comment>
<accession>A0ABQ7H8N3</accession>
<gene>
    <name evidence="2" type="ORF">DUNSADRAFT_892</name>
</gene>
<evidence type="ECO:0000313" key="2">
    <source>
        <dbReference type="EMBL" id="KAF5843216.1"/>
    </source>
</evidence>
<feature type="signal peptide" evidence="1">
    <location>
        <begin position="1"/>
        <end position="22"/>
    </location>
</feature>
<evidence type="ECO:0008006" key="4">
    <source>
        <dbReference type="Google" id="ProtNLM"/>
    </source>
</evidence>
<name>A0ABQ7H8N3_DUNSA</name>
<organism evidence="2 3">
    <name type="scientific">Dunaliella salina</name>
    <name type="common">Green alga</name>
    <name type="synonym">Protococcus salinus</name>
    <dbReference type="NCBI Taxonomy" id="3046"/>
    <lineage>
        <taxon>Eukaryota</taxon>
        <taxon>Viridiplantae</taxon>
        <taxon>Chlorophyta</taxon>
        <taxon>core chlorophytes</taxon>
        <taxon>Chlorophyceae</taxon>
        <taxon>CS clade</taxon>
        <taxon>Chlamydomonadales</taxon>
        <taxon>Dunaliellaceae</taxon>
        <taxon>Dunaliella</taxon>
    </lineage>
</organism>
<dbReference type="PANTHER" id="PTHR36768">
    <property type="entry name" value="ATP-DEPENDENT HELICASE/DEOXYRIBONUCLEASE SUBUNIT B"/>
    <property type="match status" value="1"/>
</dbReference>